<evidence type="ECO:0000256" key="1">
    <source>
        <dbReference type="SAM" id="MobiDB-lite"/>
    </source>
</evidence>
<evidence type="ECO:0000313" key="3">
    <source>
        <dbReference type="Proteomes" id="UP000515307"/>
    </source>
</evidence>
<accession>A0A7G7BG31</accession>
<dbReference type="RefSeq" id="WP_185297857.1">
    <property type="nucleotide sequence ID" value="NZ_CP045702.1"/>
</dbReference>
<feature type="compositionally biased region" description="Low complexity" evidence="1">
    <location>
        <begin position="34"/>
        <end position="44"/>
    </location>
</feature>
<dbReference type="AlphaFoldDB" id="A0A7G7BG31"/>
<dbReference type="KEGG" id="sfiy:F0344_06455"/>
<keyword evidence="3" id="KW-1185">Reference proteome</keyword>
<feature type="compositionally biased region" description="Low complexity" evidence="1">
    <location>
        <begin position="53"/>
        <end position="63"/>
    </location>
</feature>
<sequence>MGSWPIDAGEREHLPRHPLHLGGREFTAQETEPLQVLAQQAAVATERRRRHPGQAAAAAWPARRNGHGRLGGDMEPESQGGQGARRVLSADRAVHDRTSPSTVRAAEPRGEGTVGSPPGPAVPAPGGRRKTRWEQTE</sequence>
<organism evidence="2 3">
    <name type="scientific">Streptomyces finlayi</name>
    <dbReference type="NCBI Taxonomy" id="67296"/>
    <lineage>
        <taxon>Bacteria</taxon>
        <taxon>Bacillati</taxon>
        <taxon>Actinomycetota</taxon>
        <taxon>Actinomycetes</taxon>
        <taxon>Kitasatosporales</taxon>
        <taxon>Streptomycetaceae</taxon>
        <taxon>Streptomyces</taxon>
    </lineage>
</organism>
<name>A0A7G7BG31_9ACTN</name>
<reference evidence="3" key="1">
    <citation type="submission" date="2019-10" db="EMBL/GenBank/DDBJ databases">
        <title>Antimicrobial potential of Antarctic Bacteria.</title>
        <authorList>
            <person name="Benaud N."/>
            <person name="Edwards R.J."/>
            <person name="Ferrari B.C."/>
        </authorList>
    </citation>
    <scope>NUCLEOTIDE SEQUENCE [LARGE SCALE GENOMIC DNA]</scope>
    <source>
        <strain evidence="3">NBSH44</strain>
    </source>
</reference>
<dbReference type="Proteomes" id="UP000515307">
    <property type="component" value="Chromosome"/>
</dbReference>
<proteinExistence type="predicted"/>
<gene>
    <name evidence="2" type="ORF">F0344_06455</name>
</gene>
<dbReference type="EMBL" id="CP045702">
    <property type="protein sequence ID" value="QNE74296.1"/>
    <property type="molecule type" value="Genomic_DNA"/>
</dbReference>
<feature type="region of interest" description="Disordered" evidence="1">
    <location>
        <begin position="1"/>
        <end position="137"/>
    </location>
</feature>
<evidence type="ECO:0000313" key="2">
    <source>
        <dbReference type="EMBL" id="QNE74296.1"/>
    </source>
</evidence>
<feature type="compositionally biased region" description="Basic and acidic residues" evidence="1">
    <location>
        <begin position="88"/>
        <end position="98"/>
    </location>
</feature>
<protein>
    <submittedName>
        <fullName evidence="2">Uncharacterized protein</fullName>
    </submittedName>
</protein>